<organism evidence="2 3">
    <name type="scientific">Emericellopsis cladophorae</name>
    <dbReference type="NCBI Taxonomy" id="2686198"/>
    <lineage>
        <taxon>Eukaryota</taxon>
        <taxon>Fungi</taxon>
        <taxon>Dikarya</taxon>
        <taxon>Ascomycota</taxon>
        <taxon>Pezizomycotina</taxon>
        <taxon>Sordariomycetes</taxon>
        <taxon>Hypocreomycetidae</taxon>
        <taxon>Hypocreales</taxon>
        <taxon>Bionectriaceae</taxon>
        <taxon>Emericellopsis</taxon>
    </lineage>
</organism>
<accession>A0A9P9XYU2</accession>
<keyword evidence="3" id="KW-1185">Reference proteome</keyword>
<feature type="compositionally biased region" description="Basic and acidic residues" evidence="1">
    <location>
        <begin position="74"/>
        <end position="85"/>
    </location>
</feature>
<gene>
    <name evidence="2" type="ORF">J7T54_002999</name>
</gene>
<evidence type="ECO:0000313" key="2">
    <source>
        <dbReference type="EMBL" id="KAI6780220.1"/>
    </source>
</evidence>
<evidence type="ECO:0000313" key="3">
    <source>
        <dbReference type="Proteomes" id="UP001055219"/>
    </source>
</evidence>
<reference evidence="2" key="2">
    <citation type="submission" date="2022-07" db="EMBL/GenBank/DDBJ databases">
        <authorList>
            <person name="Goncalves M.F.M."/>
            <person name="Hilario S."/>
            <person name="Van De Peer Y."/>
            <person name="Esteves A.C."/>
            <person name="Alves A."/>
        </authorList>
    </citation>
    <scope>NUCLEOTIDE SEQUENCE</scope>
    <source>
        <strain evidence="2">MUM 19.33</strain>
    </source>
</reference>
<feature type="compositionally biased region" description="Polar residues" evidence="1">
    <location>
        <begin position="135"/>
        <end position="145"/>
    </location>
</feature>
<protein>
    <submittedName>
        <fullName evidence="2">Uncharacterized protein</fullName>
    </submittedName>
</protein>
<feature type="region of interest" description="Disordered" evidence="1">
    <location>
        <begin position="229"/>
        <end position="284"/>
    </location>
</feature>
<name>A0A9P9XYU2_9HYPO</name>
<proteinExistence type="predicted"/>
<feature type="compositionally biased region" description="Basic and acidic residues" evidence="1">
    <location>
        <begin position="233"/>
        <end position="276"/>
    </location>
</feature>
<evidence type="ECO:0000256" key="1">
    <source>
        <dbReference type="SAM" id="MobiDB-lite"/>
    </source>
</evidence>
<dbReference type="Proteomes" id="UP001055219">
    <property type="component" value="Unassembled WGS sequence"/>
</dbReference>
<dbReference type="AlphaFoldDB" id="A0A9P9XYU2"/>
<feature type="compositionally biased region" description="Pro residues" evidence="1">
    <location>
        <begin position="105"/>
        <end position="114"/>
    </location>
</feature>
<comment type="caution">
    <text evidence="2">The sequence shown here is derived from an EMBL/GenBank/DDBJ whole genome shotgun (WGS) entry which is preliminary data.</text>
</comment>
<dbReference type="OrthoDB" id="5391950at2759"/>
<sequence>MADSSPPITPTPKRKRGVETAITPIKFTFDVNRAKDEDGNSPRSNVAHKFRGLDLQEESGGGVDAASVDENKDDADARKRQRGDDEMADESADGSAEVSSWGPTLPEPDIPLAPPGAVSLDVPDGSLQRAYSPINRLSDSQSRSNPRQKRTGTPPPSLRKKLAAKKGEGTGDEDEMEIVEPIRAALTWREDEITIYDPEDVDDDGTGINGVGFRPTPALAQARIQKRRQQMADYRKREENEARARRMQKRREQVKGEEEASKDIARRVQFMEESNRSYDMIQPS</sequence>
<dbReference type="EMBL" id="JAGIXG020000035">
    <property type="protein sequence ID" value="KAI6780220.1"/>
    <property type="molecule type" value="Genomic_DNA"/>
</dbReference>
<dbReference type="GeneID" id="75829505"/>
<feature type="region of interest" description="Disordered" evidence="1">
    <location>
        <begin position="1"/>
        <end position="176"/>
    </location>
</feature>
<reference evidence="2" key="1">
    <citation type="journal article" date="2021" name="J Fungi (Basel)">
        <title>Genomic and Metabolomic Analyses of the Marine Fungus Emericellopsis cladophorae: Insights into Saltwater Adaptability Mechanisms and Its Biosynthetic Potential.</title>
        <authorList>
            <person name="Goncalves M.F.M."/>
            <person name="Hilario S."/>
            <person name="Van de Peer Y."/>
            <person name="Esteves A.C."/>
            <person name="Alves A."/>
        </authorList>
    </citation>
    <scope>NUCLEOTIDE SEQUENCE</scope>
    <source>
        <strain evidence="2">MUM 19.33</strain>
    </source>
</reference>
<dbReference type="RefSeq" id="XP_051361076.1">
    <property type="nucleotide sequence ID" value="XM_051507711.1"/>
</dbReference>